<proteinExistence type="predicted"/>
<organism evidence="3 4">
    <name type="scientific">Triangularia setosa</name>
    <dbReference type="NCBI Taxonomy" id="2587417"/>
    <lineage>
        <taxon>Eukaryota</taxon>
        <taxon>Fungi</taxon>
        <taxon>Dikarya</taxon>
        <taxon>Ascomycota</taxon>
        <taxon>Pezizomycotina</taxon>
        <taxon>Sordariomycetes</taxon>
        <taxon>Sordariomycetidae</taxon>
        <taxon>Sordariales</taxon>
        <taxon>Podosporaceae</taxon>
        <taxon>Triangularia</taxon>
    </lineage>
</organism>
<evidence type="ECO:0000256" key="2">
    <source>
        <dbReference type="SAM" id="MobiDB-lite"/>
    </source>
</evidence>
<dbReference type="AlphaFoldDB" id="A0AAN7A9R5"/>
<evidence type="ECO:0008006" key="5">
    <source>
        <dbReference type="Google" id="ProtNLM"/>
    </source>
</evidence>
<evidence type="ECO:0000313" key="3">
    <source>
        <dbReference type="EMBL" id="KAK4178315.1"/>
    </source>
</evidence>
<accession>A0AAN7A9R5</accession>
<feature type="compositionally biased region" description="Basic residues" evidence="2">
    <location>
        <begin position="848"/>
        <end position="859"/>
    </location>
</feature>
<keyword evidence="1" id="KW-0677">Repeat</keyword>
<dbReference type="PANTHER" id="PTHR47941">
    <property type="entry name" value="PENTATRICOPEPTIDE REPEAT-CONTAINING PROTEIN 3, MITOCHONDRIAL"/>
    <property type="match status" value="1"/>
</dbReference>
<feature type="region of interest" description="Disordered" evidence="2">
    <location>
        <begin position="274"/>
        <end position="307"/>
    </location>
</feature>
<dbReference type="Proteomes" id="UP001302321">
    <property type="component" value="Unassembled WGS sequence"/>
</dbReference>
<gene>
    <name evidence="3" type="ORF">QBC36DRAFT_108102</name>
</gene>
<feature type="compositionally biased region" description="Basic residues" evidence="2">
    <location>
        <begin position="866"/>
        <end position="875"/>
    </location>
</feature>
<reference evidence="3" key="1">
    <citation type="journal article" date="2023" name="Mol. Phylogenet. Evol.">
        <title>Genome-scale phylogeny and comparative genomics of the fungal order Sordariales.</title>
        <authorList>
            <person name="Hensen N."/>
            <person name="Bonometti L."/>
            <person name="Westerberg I."/>
            <person name="Brannstrom I.O."/>
            <person name="Guillou S."/>
            <person name="Cros-Aarteil S."/>
            <person name="Calhoun S."/>
            <person name="Haridas S."/>
            <person name="Kuo A."/>
            <person name="Mondo S."/>
            <person name="Pangilinan J."/>
            <person name="Riley R."/>
            <person name="LaButti K."/>
            <person name="Andreopoulos B."/>
            <person name="Lipzen A."/>
            <person name="Chen C."/>
            <person name="Yan M."/>
            <person name="Daum C."/>
            <person name="Ng V."/>
            <person name="Clum A."/>
            <person name="Steindorff A."/>
            <person name="Ohm R.A."/>
            <person name="Martin F."/>
            <person name="Silar P."/>
            <person name="Natvig D.O."/>
            <person name="Lalanne C."/>
            <person name="Gautier V."/>
            <person name="Ament-Velasquez S.L."/>
            <person name="Kruys A."/>
            <person name="Hutchinson M.I."/>
            <person name="Powell A.J."/>
            <person name="Barry K."/>
            <person name="Miller A.N."/>
            <person name="Grigoriev I.V."/>
            <person name="Debuchy R."/>
            <person name="Gladieux P."/>
            <person name="Hiltunen Thoren M."/>
            <person name="Johannesson H."/>
        </authorList>
    </citation>
    <scope>NUCLEOTIDE SEQUENCE</scope>
    <source>
        <strain evidence="3">CBS 892.96</strain>
    </source>
</reference>
<keyword evidence="4" id="KW-1185">Reference proteome</keyword>
<protein>
    <recommendedName>
        <fullName evidence="5">Pentatricopeptide repeat domain-containing protein</fullName>
    </recommendedName>
</protein>
<dbReference type="EMBL" id="MU866142">
    <property type="protein sequence ID" value="KAK4178315.1"/>
    <property type="molecule type" value="Genomic_DNA"/>
</dbReference>
<dbReference type="InterPro" id="IPR011990">
    <property type="entry name" value="TPR-like_helical_dom_sf"/>
</dbReference>
<sequence>MSLGVTQPWRAWSQRSRIPRFYWSSSAAIVPFSGYQRAFFHAGHSNLAKATLKPANDARPNAHASAKASATKNAQNLVSRLETLPYQPHGAIPVTVNYLGSNPNWGSRQKQASKHAAALKAAHYIDERHKRKSDWRLILETLLKQTPVLEHDVLVVKVRLPEDGFQRLETDFHNNFWDICSRTGCRMRLYTTTNRKRPGPAPSVWEKGLKGLRWSTTQEKFILIFGGLDNVTAAYNGIVRAVKGSILVGTRTENNWKDFLRLAGRAEQEMSLRIGGHEAEDSKRGEDSTTEVQSRKPVSRPRELARFHETHPEPYRLAVRADQIPALENGEVWTKASFLRYIRRLVGGQLTPGEQRFLYGGEGDEQTTHADAVVRQLQLAFYDEACVDSVSLPALKDALRYLAQSPHGSRFTHVPGELVRRVKSLGLQLDADVFNWVAQFAVKAKHLRAFQRTLGTMVHEGHVPNFKTWLLFLRLIKAEDVRRYVLRAMNTKGYLTDPECMRRIYAEMAGLDLHRALELRQDFQSFLQSQRGLYGPDWRLTVWIGNILIHKYGTSGQLNSLFQVLEAMIAAGERPDTITLNMILSHCRDQRKLSLAISTLEFFSKHSLAQPDEITYRLLFSMAWTSRRLHLTTYIFRHAILAGFDSHLMRSRVATLLKATSANFTEYLGFSALPTKWAQSSRFVRSKRHLAKLLTLEKFLMRRGVPRVPRWKLWLNEESAKTCLSRPDIYKRLLLFDFRRHDYWKLRTSSAPTNEIRSFWDWSRTAHLSLKPRFSLCEMINRATAKDEALLKAARKNRWYIFEGRESLAVYRKKPEVLGNHHADHIQKEEPRSLVARKERQIRRSKLRWMRQPKRHNQKKREESKRHKPFAVRRARAKRRAILRKGVQSLRQEGRH</sequence>
<name>A0AAN7A9R5_9PEZI</name>
<feature type="compositionally biased region" description="Basic and acidic residues" evidence="2">
    <location>
        <begin position="274"/>
        <end position="287"/>
    </location>
</feature>
<evidence type="ECO:0000313" key="4">
    <source>
        <dbReference type="Proteomes" id="UP001302321"/>
    </source>
</evidence>
<comment type="caution">
    <text evidence="3">The sequence shown here is derived from an EMBL/GenBank/DDBJ whole genome shotgun (WGS) entry which is preliminary data.</text>
</comment>
<dbReference type="Gene3D" id="1.25.40.10">
    <property type="entry name" value="Tetratricopeptide repeat domain"/>
    <property type="match status" value="1"/>
</dbReference>
<feature type="region of interest" description="Disordered" evidence="2">
    <location>
        <begin position="848"/>
        <end position="875"/>
    </location>
</feature>
<reference evidence="3" key="2">
    <citation type="submission" date="2023-05" db="EMBL/GenBank/DDBJ databases">
        <authorList>
            <consortium name="Lawrence Berkeley National Laboratory"/>
            <person name="Steindorff A."/>
            <person name="Hensen N."/>
            <person name="Bonometti L."/>
            <person name="Westerberg I."/>
            <person name="Brannstrom I.O."/>
            <person name="Guillou S."/>
            <person name="Cros-Aarteil S."/>
            <person name="Calhoun S."/>
            <person name="Haridas S."/>
            <person name="Kuo A."/>
            <person name="Mondo S."/>
            <person name="Pangilinan J."/>
            <person name="Riley R."/>
            <person name="Labutti K."/>
            <person name="Andreopoulos B."/>
            <person name="Lipzen A."/>
            <person name="Chen C."/>
            <person name="Yanf M."/>
            <person name="Daum C."/>
            <person name="Ng V."/>
            <person name="Clum A."/>
            <person name="Ohm R."/>
            <person name="Martin F."/>
            <person name="Silar P."/>
            <person name="Natvig D."/>
            <person name="Lalanne C."/>
            <person name="Gautier V."/>
            <person name="Ament-Velasquez S.L."/>
            <person name="Kruys A."/>
            <person name="Hutchinson M.I."/>
            <person name="Powell A.J."/>
            <person name="Barry K."/>
            <person name="Miller A.N."/>
            <person name="Grigoriev I.V."/>
            <person name="Debuchy R."/>
            <person name="Gladieux P."/>
            <person name="Thoren M.H."/>
            <person name="Johannesson H."/>
        </authorList>
    </citation>
    <scope>NUCLEOTIDE SEQUENCE</scope>
    <source>
        <strain evidence="3">CBS 892.96</strain>
    </source>
</reference>
<evidence type="ECO:0000256" key="1">
    <source>
        <dbReference type="ARBA" id="ARBA00022737"/>
    </source>
</evidence>